<evidence type="ECO:0000313" key="17">
    <source>
        <dbReference type="Proteomes" id="UP000460718"/>
    </source>
</evidence>
<organism evidence="3 17">
    <name type="scientific">Phytophthora fragariae</name>
    <dbReference type="NCBI Taxonomy" id="53985"/>
    <lineage>
        <taxon>Eukaryota</taxon>
        <taxon>Sar</taxon>
        <taxon>Stramenopiles</taxon>
        <taxon>Oomycota</taxon>
        <taxon>Peronosporomycetes</taxon>
        <taxon>Peronosporales</taxon>
        <taxon>Peronosporaceae</taxon>
        <taxon>Phytophthora</taxon>
    </lineage>
</organism>
<evidence type="ECO:0000313" key="15">
    <source>
        <dbReference type="Proteomes" id="UP000440732"/>
    </source>
</evidence>
<evidence type="ECO:0000313" key="16">
    <source>
        <dbReference type="Proteomes" id="UP000441208"/>
    </source>
</evidence>
<evidence type="ECO:0000313" key="14">
    <source>
        <dbReference type="Proteomes" id="UP000440367"/>
    </source>
</evidence>
<evidence type="ECO:0000313" key="9">
    <source>
        <dbReference type="EMBL" id="KAE9170628.1"/>
    </source>
</evidence>
<dbReference type="Proteomes" id="UP000433483">
    <property type="component" value="Unassembled WGS sequence"/>
</dbReference>
<evidence type="ECO:0000313" key="11">
    <source>
        <dbReference type="Proteomes" id="UP000429523"/>
    </source>
</evidence>
<dbReference type="Proteomes" id="UP000440732">
    <property type="component" value="Unassembled WGS sequence"/>
</dbReference>
<evidence type="ECO:0000256" key="1">
    <source>
        <dbReference type="SAM" id="Coils"/>
    </source>
</evidence>
<dbReference type="Proteomes" id="UP000460718">
    <property type="component" value="Unassembled WGS sequence"/>
</dbReference>
<dbReference type="Proteomes" id="UP000476176">
    <property type="component" value="Unassembled WGS sequence"/>
</dbReference>
<dbReference type="EMBL" id="QXGD01004433">
    <property type="protein sequence ID" value="KAE9170628.1"/>
    <property type="molecule type" value="Genomic_DNA"/>
</dbReference>
<name>A0A6A3GZE0_9STRA</name>
<feature type="coiled-coil region" evidence="1">
    <location>
        <begin position="90"/>
        <end position="124"/>
    </location>
</feature>
<evidence type="ECO:0000313" key="8">
    <source>
        <dbReference type="EMBL" id="KAE9165766.1"/>
    </source>
</evidence>
<evidence type="ECO:0000313" key="4">
    <source>
        <dbReference type="EMBL" id="KAE9061165.1"/>
    </source>
</evidence>
<dbReference type="EMBL" id="QXGC01005310">
    <property type="protein sequence ID" value="KAE9165766.1"/>
    <property type="molecule type" value="Genomic_DNA"/>
</dbReference>
<evidence type="ECO:0000313" key="5">
    <source>
        <dbReference type="EMBL" id="KAE9063426.1"/>
    </source>
</evidence>
<dbReference type="EMBL" id="QXGA01005428">
    <property type="protein sequence ID" value="KAE9067177.1"/>
    <property type="molecule type" value="Genomic_DNA"/>
</dbReference>
<protein>
    <submittedName>
        <fullName evidence="3">Uncharacterized protein</fullName>
    </submittedName>
</protein>
<evidence type="ECO:0000313" key="3">
    <source>
        <dbReference type="EMBL" id="KAE8962460.1"/>
    </source>
</evidence>
<dbReference type="EMBL" id="QXGF01004590">
    <property type="protein sequence ID" value="KAE8919575.1"/>
    <property type="molecule type" value="Genomic_DNA"/>
</dbReference>
<dbReference type="EMBL" id="QXGB01005095">
    <property type="protein sequence ID" value="KAE9164044.1"/>
    <property type="molecule type" value="Genomic_DNA"/>
</dbReference>
<dbReference type="Proteomes" id="UP000440367">
    <property type="component" value="Unassembled WGS sequence"/>
</dbReference>
<proteinExistence type="predicted"/>
<dbReference type="Proteomes" id="UP000429523">
    <property type="component" value="Unassembled WGS sequence"/>
</dbReference>
<reference evidence="17 18" key="1">
    <citation type="submission" date="2018-09" db="EMBL/GenBank/DDBJ databases">
        <title>Genomic investigation of the strawberry pathogen Phytophthora fragariae indicates pathogenicity is determined by transcriptional variation in three key races.</title>
        <authorList>
            <person name="Adams T.M."/>
            <person name="Armitage A.D."/>
            <person name="Sobczyk M.K."/>
            <person name="Bates H.J."/>
            <person name="Dunwell J.M."/>
            <person name="Nellist C.F."/>
            <person name="Harrison R.J."/>
        </authorList>
    </citation>
    <scope>NUCLEOTIDE SEQUENCE [LARGE SCALE GENOMIC DNA]</scope>
    <source>
        <strain evidence="10 13">A4</strain>
        <strain evidence="9 14">BC-1</strain>
        <strain evidence="8 18">BC-23</strain>
        <strain evidence="7 12">NOV-27</strain>
        <strain evidence="6 15">NOV-5</strain>
        <strain evidence="5 16">NOV-71</strain>
        <strain evidence="2 11">NOV-9</strain>
        <strain evidence="4 19">ONT-3</strain>
        <strain evidence="3 17">SCRP245</strain>
    </source>
</reference>
<dbReference type="Proteomes" id="UP000488956">
    <property type="component" value="Unassembled WGS sequence"/>
</dbReference>
<evidence type="ECO:0000313" key="13">
    <source>
        <dbReference type="Proteomes" id="UP000437068"/>
    </source>
</evidence>
<accession>A0A6A3GZE0</accession>
<sequence>MIPERSRSRRRHVVLVVRASGHRYLRSLERESWTPHGQRVLTLPAEHAPQPEVSNRPDPAAARRLLLHAYRARHILADRAVLTNVHSTRRVELMQEIRRMKRVMRTLEEQIEVSTRSLAAMEQLVTHLQRVTNMLQEAGVMPIGGHDPFTDAEEQQHAP</sequence>
<dbReference type="EMBL" id="QXFX01005297">
    <property type="protein sequence ID" value="KAE9061165.1"/>
    <property type="molecule type" value="Genomic_DNA"/>
</dbReference>
<dbReference type="Proteomes" id="UP000441208">
    <property type="component" value="Unassembled WGS sequence"/>
</dbReference>
<keyword evidence="12" id="KW-1185">Reference proteome</keyword>
<dbReference type="EMBL" id="QXGE01005399">
    <property type="protein sequence ID" value="KAE9267600.1"/>
    <property type="molecule type" value="Genomic_DNA"/>
</dbReference>
<dbReference type="EMBL" id="QXFW01005307">
    <property type="protein sequence ID" value="KAE8962460.1"/>
    <property type="molecule type" value="Genomic_DNA"/>
</dbReference>
<comment type="caution">
    <text evidence="3">The sequence shown here is derived from an EMBL/GenBank/DDBJ whole genome shotgun (WGS) entry which is preliminary data.</text>
</comment>
<evidence type="ECO:0000313" key="7">
    <source>
        <dbReference type="EMBL" id="KAE9164044.1"/>
    </source>
</evidence>
<dbReference type="OrthoDB" id="121911at2759"/>
<evidence type="ECO:0000313" key="19">
    <source>
        <dbReference type="Proteomes" id="UP000488956"/>
    </source>
</evidence>
<evidence type="ECO:0000313" key="6">
    <source>
        <dbReference type="EMBL" id="KAE9067177.1"/>
    </source>
</evidence>
<evidence type="ECO:0000313" key="2">
    <source>
        <dbReference type="EMBL" id="KAE8919575.1"/>
    </source>
</evidence>
<evidence type="ECO:0000313" key="18">
    <source>
        <dbReference type="Proteomes" id="UP000476176"/>
    </source>
</evidence>
<evidence type="ECO:0000313" key="10">
    <source>
        <dbReference type="EMBL" id="KAE9267600.1"/>
    </source>
</evidence>
<dbReference type="AlphaFoldDB" id="A0A6A3GZE0"/>
<dbReference type="EMBL" id="QXFZ01004663">
    <property type="protein sequence ID" value="KAE9063426.1"/>
    <property type="molecule type" value="Genomic_DNA"/>
</dbReference>
<dbReference type="Proteomes" id="UP000437068">
    <property type="component" value="Unassembled WGS sequence"/>
</dbReference>
<gene>
    <name evidence="10" type="ORF">PF001_g30010</name>
    <name evidence="9" type="ORF">PF002_g30032</name>
    <name evidence="8" type="ORF">PF004_g29390</name>
    <name evidence="7" type="ORF">PF005_g30189</name>
    <name evidence="6" type="ORF">PF006_g30050</name>
    <name evidence="5" type="ORF">PF007_g29563</name>
    <name evidence="2" type="ORF">PF009_g30120</name>
    <name evidence="4" type="ORF">PF010_g29921</name>
    <name evidence="3" type="ORF">PF011_g29387</name>
</gene>
<evidence type="ECO:0000313" key="12">
    <source>
        <dbReference type="Proteomes" id="UP000433483"/>
    </source>
</evidence>
<keyword evidence="1" id="KW-0175">Coiled coil</keyword>